<comment type="similarity">
    <text evidence="2">Belongs to the methyl-accepting chemotaxis (MCP) protein family.</text>
</comment>
<evidence type="ECO:0000256" key="1">
    <source>
        <dbReference type="ARBA" id="ARBA00023224"/>
    </source>
</evidence>
<dbReference type="InterPro" id="IPR003660">
    <property type="entry name" value="HAMP_dom"/>
</dbReference>
<dbReference type="GO" id="GO:0007165">
    <property type="term" value="P:signal transduction"/>
    <property type="evidence" value="ECO:0007669"/>
    <property type="project" value="UniProtKB-KW"/>
</dbReference>
<keyword evidence="4" id="KW-0175">Coiled coil</keyword>
<dbReference type="GO" id="GO:0016020">
    <property type="term" value="C:membrane"/>
    <property type="evidence" value="ECO:0007669"/>
    <property type="project" value="InterPro"/>
</dbReference>
<dbReference type="AlphaFoldDB" id="A0A074M652"/>
<gene>
    <name evidence="8" type="ORF">EH31_08920</name>
</gene>
<evidence type="ECO:0000259" key="6">
    <source>
        <dbReference type="PROSITE" id="PS50111"/>
    </source>
</evidence>
<evidence type="ECO:0000313" key="8">
    <source>
        <dbReference type="EMBL" id="KEO90201.1"/>
    </source>
</evidence>
<dbReference type="SUPFAM" id="SSF58104">
    <property type="entry name" value="Methyl-accepting chemotaxis protein (MCP) signaling domain"/>
    <property type="match status" value="1"/>
</dbReference>
<feature type="domain" description="Methyl-accepting transducer" evidence="6">
    <location>
        <begin position="343"/>
        <end position="593"/>
    </location>
</feature>
<evidence type="ECO:0000256" key="2">
    <source>
        <dbReference type="ARBA" id="ARBA00029447"/>
    </source>
</evidence>
<dbReference type="InterPro" id="IPR004089">
    <property type="entry name" value="MCPsignal_dom"/>
</dbReference>
<keyword evidence="5" id="KW-0472">Membrane</keyword>
<dbReference type="Gene3D" id="6.10.340.10">
    <property type="match status" value="1"/>
</dbReference>
<evidence type="ECO:0000256" key="4">
    <source>
        <dbReference type="SAM" id="Coils"/>
    </source>
</evidence>
<evidence type="ECO:0000256" key="5">
    <source>
        <dbReference type="SAM" id="Phobius"/>
    </source>
</evidence>
<accession>A0A074M652</accession>
<feature type="domain" description="HAMP" evidence="7">
    <location>
        <begin position="249"/>
        <end position="302"/>
    </location>
</feature>
<dbReference type="Gene3D" id="1.10.287.950">
    <property type="entry name" value="Methyl-accepting chemotaxis protein"/>
    <property type="match status" value="1"/>
</dbReference>
<dbReference type="RefSeq" id="WP_051699073.1">
    <property type="nucleotide sequence ID" value="NZ_JMIW01000003.1"/>
</dbReference>
<keyword evidence="1 3" id="KW-0807">Transducer</keyword>
<dbReference type="EMBL" id="JMIW01000003">
    <property type="protein sequence ID" value="KEO90201.1"/>
    <property type="molecule type" value="Genomic_DNA"/>
</dbReference>
<dbReference type="PANTHER" id="PTHR32089:SF112">
    <property type="entry name" value="LYSOZYME-LIKE PROTEIN-RELATED"/>
    <property type="match status" value="1"/>
</dbReference>
<dbReference type="Pfam" id="PF00015">
    <property type="entry name" value="MCPsignal"/>
    <property type="match status" value="1"/>
</dbReference>
<dbReference type="PANTHER" id="PTHR32089">
    <property type="entry name" value="METHYL-ACCEPTING CHEMOTAXIS PROTEIN MCPB"/>
    <property type="match status" value="1"/>
</dbReference>
<keyword evidence="9" id="KW-1185">Reference proteome</keyword>
<evidence type="ECO:0008006" key="10">
    <source>
        <dbReference type="Google" id="ProtNLM"/>
    </source>
</evidence>
<sequence length="613" mass="65211">MSALQEIAIDLEASRAADPKRADGGLQTGEGGVLEWLKGLSIGRKITLFFSVNLALALLGGVVFIFAFVELNKQTQQTTNSHRSAFLAERVVADLTEAEHQINNLVKAGDPTTGAVALSRLDSALVSLGELQSTTRNQTAQGQKIERQSDANSAQIAQLTTSVSKLREDLGDTIIRSRAIGASTLGISSAEMGSFDLDTAQALAKQLEADALQTASFNSSLMTSVLAFWIAIVIILLALTLMAQRFFDRHVSAALSGLANVMTRLSSGEQIEKFEHGNRADEIGQMTRAVMVFQRAAIRLERLSLERSQKAREQLEEQARVQQEREAARTEREQTLRKIADSFERKIGDVVGEVAAASSQLQTTATSMAARAQQTSTRTSEVSSAMQDANFGATAAASASDEFAVSIGEVSRQAESSAQLARKASASTQEADETIAKLAASAQQVGQIVELIQTIAQRTNLLALNASIEAARGGEAGRGFAVVASEVKELAMQTSRATEKVAKQIREMQETTGASVAALRSIAIEVEGLERVAVEMAGAVNQQSYAGQDLARSIDMAARGTAEVSEHIKEVQELSASTGNAASQVLSSATALQQQAATLRSQVNGFLDEVRAP</sequence>
<feature type="transmembrane region" description="Helical" evidence="5">
    <location>
        <begin position="46"/>
        <end position="69"/>
    </location>
</feature>
<dbReference type="eggNOG" id="COG0840">
    <property type="taxonomic scope" value="Bacteria"/>
</dbReference>
<keyword evidence="5" id="KW-0812">Transmembrane</keyword>
<feature type="transmembrane region" description="Helical" evidence="5">
    <location>
        <begin position="221"/>
        <end position="242"/>
    </location>
</feature>
<name>A0A074M652_ERYLO</name>
<dbReference type="PROSITE" id="PS50885">
    <property type="entry name" value="HAMP"/>
    <property type="match status" value="1"/>
</dbReference>
<dbReference type="Proteomes" id="UP000027647">
    <property type="component" value="Unassembled WGS sequence"/>
</dbReference>
<dbReference type="STRING" id="1044.EH31_08920"/>
<evidence type="ECO:0000256" key="3">
    <source>
        <dbReference type="PROSITE-ProRule" id="PRU00284"/>
    </source>
</evidence>
<evidence type="ECO:0000259" key="7">
    <source>
        <dbReference type="PROSITE" id="PS50885"/>
    </source>
</evidence>
<proteinExistence type="inferred from homology"/>
<comment type="caution">
    <text evidence="8">The sequence shown here is derived from an EMBL/GenBank/DDBJ whole genome shotgun (WGS) entry which is preliminary data.</text>
</comment>
<evidence type="ECO:0000313" key="9">
    <source>
        <dbReference type="Proteomes" id="UP000027647"/>
    </source>
</evidence>
<protein>
    <recommendedName>
        <fullName evidence="10">Chemotaxis protein</fullName>
    </recommendedName>
</protein>
<dbReference type="SMART" id="SM00283">
    <property type="entry name" value="MA"/>
    <property type="match status" value="1"/>
</dbReference>
<dbReference type="PROSITE" id="PS50111">
    <property type="entry name" value="CHEMOTAXIS_TRANSDUC_2"/>
    <property type="match status" value="1"/>
</dbReference>
<organism evidence="8 9">
    <name type="scientific">Erythrobacter longus</name>
    <dbReference type="NCBI Taxonomy" id="1044"/>
    <lineage>
        <taxon>Bacteria</taxon>
        <taxon>Pseudomonadati</taxon>
        <taxon>Pseudomonadota</taxon>
        <taxon>Alphaproteobacteria</taxon>
        <taxon>Sphingomonadales</taxon>
        <taxon>Erythrobacteraceae</taxon>
        <taxon>Erythrobacter/Porphyrobacter group</taxon>
        <taxon>Erythrobacter</taxon>
    </lineage>
</organism>
<reference evidence="8 9" key="1">
    <citation type="submission" date="2014-04" db="EMBL/GenBank/DDBJ databases">
        <title>A comprehensive comparison of genomes of Erythrobacter spp. strains.</title>
        <authorList>
            <person name="Zheng Q."/>
        </authorList>
    </citation>
    <scope>NUCLEOTIDE SEQUENCE [LARGE SCALE GENOMIC DNA]</scope>
    <source>
        <strain evidence="8 9">DSM 6997</strain>
    </source>
</reference>
<keyword evidence="5" id="KW-1133">Transmembrane helix</keyword>
<feature type="coiled-coil region" evidence="4">
    <location>
        <begin position="298"/>
        <end position="338"/>
    </location>
</feature>